<organism evidence="3 4">
    <name type="scientific">Cellvibrio fibrivorans</name>
    <dbReference type="NCBI Taxonomy" id="126350"/>
    <lineage>
        <taxon>Bacteria</taxon>
        <taxon>Pseudomonadati</taxon>
        <taxon>Pseudomonadota</taxon>
        <taxon>Gammaproteobacteria</taxon>
        <taxon>Cellvibrionales</taxon>
        <taxon>Cellvibrionaceae</taxon>
        <taxon>Cellvibrio</taxon>
    </lineage>
</organism>
<feature type="chain" id="PRO_5047297330" description="SnoaL-like domain-containing protein" evidence="1">
    <location>
        <begin position="21"/>
        <end position="133"/>
    </location>
</feature>
<evidence type="ECO:0000256" key="1">
    <source>
        <dbReference type="SAM" id="SignalP"/>
    </source>
</evidence>
<dbReference type="RefSeq" id="WP_310072925.1">
    <property type="nucleotide sequence ID" value="NZ_JAVDVX010000004.1"/>
</dbReference>
<evidence type="ECO:0000259" key="2">
    <source>
        <dbReference type="Pfam" id="PF12680"/>
    </source>
</evidence>
<dbReference type="Pfam" id="PF12680">
    <property type="entry name" value="SnoaL_2"/>
    <property type="match status" value="1"/>
</dbReference>
<protein>
    <recommendedName>
        <fullName evidence="2">SnoaL-like domain-containing protein</fullName>
    </recommendedName>
</protein>
<proteinExistence type="predicted"/>
<sequence length="133" mass="15008">MKPILYGVLLMVAFAQSISASEADLSPLAVVNKRMDAYNQHNLNAFLATYAETVQVYTYPDKQLAGGKAHLQSIFEPMFKEGNVAVKIHQQIEKDSYVINHETVIHADKKTDYVSIYKVVDGLITEVRFVRDM</sequence>
<feature type="domain" description="SnoaL-like" evidence="2">
    <location>
        <begin position="35"/>
        <end position="127"/>
    </location>
</feature>
<feature type="signal peptide" evidence="1">
    <location>
        <begin position="1"/>
        <end position="20"/>
    </location>
</feature>
<evidence type="ECO:0000313" key="4">
    <source>
        <dbReference type="Proteomes" id="UP001253595"/>
    </source>
</evidence>
<comment type="caution">
    <text evidence="3">The sequence shown here is derived from an EMBL/GenBank/DDBJ whole genome shotgun (WGS) entry which is preliminary data.</text>
</comment>
<keyword evidence="4" id="KW-1185">Reference proteome</keyword>
<dbReference type="InterPro" id="IPR032710">
    <property type="entry name" value="NTF2-like_dom_sf"/>
</dbReference>
<name>A0ABU1UZC1_9GAMM</name>
<dbReference type="Gene3D" id="3.10.450.50">
    <property type="match status" value="1"/>
</dbReference>
<dbReference type="InterPro" id="IPR037401">
    <property type="entry name" value="SnoaL-like"/>
</dbReference>
<dbReference type="EMBL" id="JAVDVX010000004">
    <property type="protein sequence ID" value="MDR7090534.1"/>
    <property type="molecule type" value="Genomic_DNA"/>
</dbReference>
<accession>A0ABU1UZC1</accession>
<dbReference type="Proteomes" id="UP001253595">
    <property type="component" value="Unassembled WGS sequence"/>
</dbReference>
<evidence type="ECO:0000313" key="3">
    <source>
        <dbReference type="EMBL" id="MDR7090534.1"/>
    </source>
</evidence>
<gene>
    <name evidence="3" type="ORF">J2X05_002558</name>
</gene>
<keyword evidence="1" id="KW-0732">Signal</keyword>
<reference evidence="3 4" key="1">
    <citation type="submission" date="2023-07" db="EMBL/GenBank/DDBJ databases">
        <title>Sorghum-associated microbial communities from plants grown in Nebraska, USA.</title>
        <authorList>
            <person name="Schachtman D."/>
        </authorList>
    </citation>
    <scope>NUCLEOTIDE SEQUENCE [LARGE SCALE GENOMIC DNA]</scope>
    <source>
        <strain evidence="3 4">BE190</strain>
    </source>
</reference>
<dbReference type="SUPFAM" id="SSF54427">
    <property type="entry name" value="NTF2-like"/>
    <property type="match status" value="1"/>
</dbReference>